<feature type="chain" id="PRO_5020291289" evidence="2">
    <location>
        <begin position="24"/>
        <end position="206"/>
    </location>
</feature>
<evidence type="ECO:0000256" key="2">
    <source>
        <dbReference type="SAM" id="SignalP"/>
    </source>
</evidence>
<sequence>MKLNSLLSSLVLGATLSTGSVLANTVVVDTTPFSYGNGGEFLAQTSNHGDFLTFCVEKNVFFTEGANYYYNIDENTVLSQGDVISKGTAYLFNAFSRGTLAGYFGPNRLANAGLLQNAFWMLEGDLTYDNSNPYIALVEGIYGPNVMSDVGSSNVKVVNIWNNYNAQTGVYSGDKQSMLIRIPDSGMTALLLGLGLLSLVAFRRKL</sequence>
<reference evidence="3 4" key="1">
    <citation type="submission" date="2019-01" db="EMBL/GenBank/DDBJ databases">
        <title>Lacunisphaera sp. strain TWA-58.</title>
        <authorList>
            <person name="Chen W.-M."/>
        </authorList>
    </citation>
    <scope>NUCLEOTIDE SEQUENCE [LARGE SCALE GENOMIC DNA]</scope>
    <source>
        <strain evidence="3 4">TWA-58</strain>
    </source>
</reference>
<keyword evidence="1" id="KW-0472">Membrane</keyword>
<dbReference type="Proteomes" id="UP000290218">
    <property type="component" value="Unassembled WGS sequence"/>
</dbReference>
<dbReference type="AlphaFoldDB" id="A0A4Q1C3U9"/>
<protein>
    <submittedName>
        <fullName evidence="3">VPDSG-CTERM sorting domain-containing protein</fullName>
    </submittedName>
</protein>
<dbReference type="OrthoDB" id="5431618at2"/>
<evidence type="ECO:0000313" key="4">
    <source>
        <dbReference type="Proteomes" id="UP000290218"/>
    </source>
</evidence>
<comment type="caution">
    <text evidence="3">The sequence shown here is derived from an EMBL/GenBank/DDBJ whole genome shotgun (WGS) entry which is preliminary data.</text>
</comment>
<evidence type="ECO:0000313" key="3">
    <source>
        <dbReference type="EMBL" id="RXK52929.1"/>
    </source>
</evidence>
<name>A0A4Q1C3U9_9BACT</name>
<keyword evidence="2" id="KW-0732">Signal</keyword>
<feature type="signal peptide" evidence="2">
    <location>
        <begin position="1"/>
        <end position="23"/>
    </location>
</feature>
<keyword evidence="4" id="KW-1185">Reference proteome</keyword>
<feature type="transmembrane region" description="Helical" evidence="1">
    <location>
        <begin position="185"/>
        <end position="202"/>
    </location>
</feature>
<keyword evidence="1" id="KW-0812">Transmembrane</keyword>
<dbReference type="NCBIfam" id="TIGR03778">
    <property type="entry name" value="VPDSG_CTERM"/>
    <property type="match status" value="1"/>
</dbReference>
<evidence type="ECO:0000256" key="1">
    <source>
        <dbReference type="SAM" id="Phobius"/>
    </source>
</evidence>
<dbReference type="InterPro" id="IPR022288">
    <property type="entry name" value="VPDSG_CTERM"/>
</dbReference>
<organism evidence="3 4">
    <name type="scientific">Oleiharenicola lentus</name>
    <dbReference type="NCBI Taxonomy" id="2508720"/>
    <lineage>
        <taxon>Bacteria</taxon>
        <taxon>Pseudomonadati</taxon>
        <taxon>Verrucomicrobiota</taxon>
        <taxon>Opitutia</taxon>
        <taxon>Opitutales</taxon>
        <taxon>Opitutaceae</taxon>
        <taxon>Oleiharenicola</taxon>
    </lineage>
</organism>
<accession>A0A4Q1C3U9</accession>
<dbReference type="RefSeq" id="WP_129048519.1">
    <property type="nucleotide sequence ID" value="NZ_SDHX01000002.1"/>
</dbReference>
<keyword evidence="1" id="KW-1133">Transmembrane helix</keyword>
<gene>
    <name evidence="3" type="ORF">ESB00_14550</name>
</gene>
<proteinExistence type="predicted"/>
<dbReference type="EMBL" id="SDHX01000002">
    <property type="protein sequence ID" value="RXK52929.1"/>
    <property type="molecule type" value="Genomic_DNA"/>
</dbReference>